<proteinExistence type="predicted"/>
<feature type="region of interest" description="Disordered" evidence="1">
    <location>
        <begin position="27"/>
        <end position="85"/>
    </location>
</feature>
<feature type="region of interest" description="Disordered" evidence="1">
    <location>
        <begin position="1"/>
        <end position="20"/>
    </location>
</feature>
<gene>
    <name evidence="2" type="ORF">AVDCRST_MAG66-3227</name>
</gene>
<name>A0A6J4PZ05_9PSEU</name>
<reference evidence="2" key="1">
    <citation type="submission" date="2020-02" db="EMBL/GenBank/DDBJ databases">
        <authorList>
            <person name="Meier V. D."/>
        </authorList>
    </citation>
    <scope>NUCLEOTIDE SEQUENCE</scope>
    <source>
        <strain evidence="2">AVDCRST_MAG66</strain>
    </source>
</reference>
<evidence type="ECO:0000256" key="1">
    <source>
        <dbReference type="SAM" id="MobiDB-lite"/>
    </source>
</evidence>
<feature type="compositionally biased region" description="Basic residues" evidence="1">
    <location>
        <begin position="59"/>
        <end position="70"/>
    </location>
</feature>
<sequence length="85" mass="9142">DRSGWGTAVPAAPRGVRGRVHRLDGHHDDAVAGHVDRCGRSDDEPGSGGTARRAAGRPARTRARHRRGGLRPRERPDRPGSSRPV</sequence>
<evidence type="ECO:0000313" key="2">
    <source>
        <dbReference type="EMBL" id="CAA9429538.1"/>
    </source>
</evidence>
<accession>A0A6J4PZ05</accession>
<dbReference type="AlphaFoldDB" id="A0A6J4PZ05"/>
<feature type="non-terminal residue" evidence="2">
    <location>
        <position position="1"/>
    </location>
</feature>
<dbReference type="EMBL" id="CADCUS010000467">
    <property type="protein sequence ID" value="CAA9429538.1"/>
    <property type="molecule type" value="Genomic_DNA"/>
</dbReference>
<feature type="non-terminal residue" evidence="2">
    <location>
        <position position="85"/>
    </location>
</feature>
<feature type="compositionally biased region" description="Basic and acidic residues" evidence="1">
    <location>
        <begin position="27"/>
        <end position="43"/>
    </location>
</feature>
<feature type="compositionally biased region" description="Basic and acidic residues" evidence="1">
    <location>
        <begin position="71"/>
        <end position="85"/>
    </location>
</feature>
<organism evidence="2">
    <name type="scientific">uncultured Pseudonocardia sp</name>
    <dbReference type="NCBI Taxonomy" id="211455"/>
    <lineage>
        <taxon>Bacteria</taxon>
        <taxon>Bacillati</taxon>
        <taxon>Actinomycetota</taxon>
        <taxon>Actinomycetes</taxon>
        <taxon>Pseudonocardiales</taxon>
        <taxon>Pseudonocardiaceae</taxon>
        <taxon>Pseudonocardia</taxon>
        <taxon>environmental samples</taxon>
    </lineage>
</organism>
<protein>
    <submittedName>
        <fullName evidence="2">Uncharacterized protein</fullName>
    </submittedName>
</protein>